<accession>A0ABU5QAZ0</accession>
<proteinExistence type="predicted"/>
<evidence type="ECO:0000313" key="2">
    <source>
        <dbReference type="EMBL" id="MEA5139802.1"/>
    </source>
</evidence>
<evidence type="ECO:0000259" key="1">
    <source>
        <dbReference type="Pfam" id="PF13472"/>
    </source>
</evidence>
<reference evidence="2 3" key="1">
    <citation type="submission" date="2023-12" db="EMBL/GenBank/DDBJ databases">
        <title>Novel species of the genus Arcicella isolated from rivers.</title>
        <authorList>
            <person name="Lu H."/>
        </authorList>
    </citation>
    <scope>NUCLEOTIDE SEQUENCE [LARGE SCALE GENOMIC DNA]</scope>
    <source>
        <strain evidence="2 3">KCTC 23307</strain>
    </source>
</reference>
<sequence length="206" mass="24746">MFWYEEDVKRLERERIQLDYQPKTAFYGSSTFTLWKSIYQDFDTFFPVNLGFGGSTLAACAWYFERVFSQYENLESIIVYAGDNDLSNNRHPEEIYLFFFQLFDKIKVKYGAIDCTYVSIKPSPQRWYLNDQVKYTNMIIEREIKKREEANLHFVNIYDYYIGKDQKPNHQYFEQDGLHFNKAGHNVLKDELVKHLSNINSISFKY</sequence>
<dbReference type="EMBL" id="JAYFUM010000012">
    <property type="protein sequence ID" value="MEA5139802.1"/>
    <property type="molecule type" value="Genomic_DNA"/>
</dbReference>
<comment type="caution">
    <text evidence="2">The sequence shown here is derived from an EMBL/GenBank/DDBJ whole genome shotgun (WGS) entry which is preliminary data.</text>
</comment>
<dbReference type="InterPro" id="IPR013830">
    <property type="entry name" value="SGNH_hydro"/>
</dbReference>
<feature type="domain" description="SGNH hydrolase-type esterase" evidence="1">
    <location>
        <begin position="47"/>
        <end position="186"/>
    </location>
</feature>
<name>A0ABU5QAZ0_9BACT</name>
<dbReference type="RefSeq" id="WP_323296961.1">
    <property type="nucleotide sequence ID" value="NZ_JAYFUM010000012.1"/>
</dbReference>
<dbReference type="Proteomes" id="UP001302949">
    <property type="component" value="Unassembled WGS sequence"/>
</dbReference>
<dbReference type="Pfam" id="PF13472">
    <property type="entry name" value="Lipase_GDSL_2"/>
    <property type="match status" value="1"/>
</dbReference>
<evidence type="ECO:0000313" key="3">
    <source>
        <dbReference type="Proteomes" id="UP001302949"/>
    </source>
</evidence>
<dbReference type="Gene3D" id="3.40.50.1110">
    <property type="entry name" value="SGNH hydrolase"/>
    <property type="match status" value="1"/>
</dbReference>
<gene>
    <name evidence="2" type="ORF">VB248_11670</name>
</gene>
<dbReference type="InterPro" id="IPR036514">
    <property type="entry name" value="SGNH_hydro_sf"/>
</dbReference>
<protein>
    <submittedName>
        <fullName evidence="2">GDSL-type esterase/lipase family protein</fullName>
    </submittedName>
</protein>
<keyword evidence="3" id="KW-1185">Reference proteome</keyword>
<dbReference type="SUPFAM" id="SSF52266">
    <property type="entry name" value="SGNH hydrolase"/>
    <property type="match status" value="1"/>
</dbReference>
<organism evidence="2 3">
    <name type="scientific">Arcicella rigui</name>
    <dbReference type="NCBI Taxonomy" id="797020"/>
    <lineage>
        <taxon>Bacteria</taxon>
        <taxon>Pseudomonadati</taxon>
        <taxon>Bacteroidota</taxon>
        <taxon>Cytophagia</taxon>
        <taxon>Cytophagales</taxon>
        <taxon>Flectobacillaceae</taxon>
        <taxon>Arcicella</taxon>
    </lineage>
</organism>